<evidence type="ECO:0000313" key="5">
    <source>
        <dbReference type="Proteomes" id="UP000664701"/>
    </source>
</evidence>
<organism evidence="4 5">
    <name type="scientific">Candidatus Enterococcus lowellii</name>
    <dbReference type="NCBI Taxonomy" id="2230877"/>
    <lineage>
        <taxon>Bacteria</taxon>
        <taxon>Bacillati</taxon>
        <taxon>Bacillota</taxon>
        <taxon>Bacilli</taxon>
        <taxon>Lactobacillales</taxon>
        <taxon>Enterococcaceae</taxon>
        <taxon>Enterococcus</taxon>
    </lineage>
</organism>
<proteinExistence type="predicted"/>
<feature type="region of interest" description="Disordered" evidence="2">
    <location>
        <begin position="51"/>
        <end position="97"/>
    </location>
</feature>
<gene>
    <name evidence="4" type="ORF">DOK78_002369</name>
</gene>
<dbReference type="RefSeq" id="WP_207940164.1">
    <property type="nucleotide sequence ID" value="NZ_CP147251.1"/>
</dbReference>
<accession>A0ABZ2SPL9</accession>
<evidence type="ECO:0000256" key="2">
    <source>
        <dbReference type="SAM" id="MobiDB-lite"/>
    </source>
</evidence>
<evidence type="ECO:0000313" key="4">
    <source>
        <dbReference type="EMBL" id="WYJ77731.1"/>
    </source>
</evidence>
<feature type="compositionally biased region" description="Basic and acidic residues" evidence="2">
    <location>
        <begin position="59"/>
        <end position="76"/>
    </location>
</feature>
<dbReference type="InterPro" id="IPR024455">
    <property type="entry name" value="Phage_capsid"/>
</dbReference>
<name>A0ABZ2SPL9_9ENTE</name>
<dbReference type="NCBIfam" id="TIGR01554">
    <property type="entry name" value="major_cap_HK97"/>
    <property type="match status" value="1"/>
</dbReference>
<dbReference type="Pfam" id="PF05065">
    <property type="entry name" value="Phage_capsid"/>
    <property type="match status" value="1"/>
</dbReference>
<evidence type="ECO:0000256" key="1">
    <source>
        <dbReference type="ARBA" id="ARBA00004328"/>
    </source>
</evidence>
<dbReference type="InterPro" id="IPR054612">
    <property type="entry name" value="Phage_capsid-like_C"/>
</dbReference>
<comment type="subcellular location">
    <subcellularLocation>
        <location evidence="1">Virion</location>
    </subcellularLocation>
</comment>
<feature type="compositionally biased region" description="Basic and acidic residues" evidence="2">
    <location>
        <begin position="85"/>
        <end position="97"/>
    </location>
</feature>
<dbReference type="SUPFAM" id="SSF56563">
    <property type="entry name" value="Major capsid protein gp5"/>
    <property type="match status" value="1"/>
</dbReference>
<dbReference type="EMBL" id="CP147251">
    <property type="protein sequence ID" value="WYJ77731.1"/>
    <property type="molecule type" value="Genomic_DNA"/>
</dbReference>
<sequence>MNLEELKAQAQEALEANDVAKAKELIAQIKAINEQNEEKALLSSELEELTAKSDVAQEDSQHVSDDEDVQEPKQDESEAVEEVAEDKLEEEKDEKRTEINADMKMKEIKLGQTDDFENYIRTQGTELRGLDTANGSAVVPVEVATDVLELKDTQADLTKYVTSQTVGTGKGRFPIARRSRSILATKTELAEIAEINEPLFIDVEYACETRIGQIALSNELIEDAVIDVVGYAKKQMQRMVTNTNNKGVIDVISAFSKKVANGIDELKRVINVDLDPELDLKIVLNQDAYNYIDTLKDTQGRYLLQDAIAFESGKSLFGKEVIVVSNKVASTPSTSKGFVFVGDLQEAVAYFKRTEITAEWEKFDAYSKGLAVGVRSDYKQIDAEAGFMVTLKDAPTAP</sequence>
<feature type="domain" description="Phage capsid-like C-terminal" evidence="3">
    <location>
        <begin position="135"/>
        <end position="364"/>
    </location>
</feature>
<evidence type="ECO:0000259" key="3">
    <source>
        <dbReference type="Pfam" id="PF05065"/>
    </source>
</evidence>
<reference evidence="4 5" key="1">
    <citation type="submission" date="2024-03" db="EMBL/GenBank/DDBJ databases">
        <title>The Genome Sequence of Enterococcus sp. DIV2402.</title>
        <authorList>
            <consortium name="The Broad Institute Genomics Platform"/>
            <consortium name="The Broad Institute Microbial Omics Core"/>
            <consortium name="The Broad Institute Genomic Center for Infectious Diseases"/>
            <person name="Earl A."/>
            <person name="Manson A."/>
            <person name="Gilmore M."/>
            <person name="Schwartman J."/>
            <person name="Shea T."/>
            <person name="Abouelleil A."/>
            <person name="Cao P."/>
            <person name="Chapman S."/>
            <person name="Cusick C."/>
            <person name="Young S."/>
            <person name="Neafsey D."/>
            <person name="Nusbaum C."/>
            <person name="Birren B."/>
        </authorList>
    </citation>
    <scope>NUCLEOTIDE SEQUENCE [LARGE SCALE GENOMIC DNA]</scope>
    <source>
        <strain evidence="4 5">DIV2402</strain>
    </source>
</reference>
<dbReference type="Gene3D" id="3.30.2320.10">
    <property type="entry name" value="hypothetical protein PF0899 domain"/>
    <property type="match status" value="1"/>
</dbReference>
<keyword evidence="5" id="KW-1185">Reference proteome</keyword>
<dbReference type="Proteomes" id="UP000664701">
    <property type="component" value="Chromosome"/>
</dbReference>
<protein>
    <submittedName>
        <fullName evidence="4">HK97 family phage major capsid protein</fullName>
    </submittedName>
</protein>